<keyword evidence="3 7" id="KW-0812">Transmembrane</keyword>
<evidence type="ECO:0000256" key="7">
    <source>
        <dbReference type="SAM" id="Phobius"/>
    </source>
</evidence>
<keyword evidence="4" id="KW-0677">Repeat</keyword>
<feature type="transmembrane region" description="Helical" evidence="7">
    <location>
        <begin position="299"/>
        <end position="322"/>
    </location>
</feature>
<dbReference type="Pfam" id="PF13855">
    <property type="entry name" value="LRR_8"/>
    <property type="match status" value="1"/>
</dbReference>
<evidence type="ECO:0000256" key="3">
    <source>
        <dbReference type="ARBA" id="ARBA00022692"/>
    </source>
</evidence>
<evidence type="ECO:0000256" key="5">
    <source>
        <dbReference type="ARBA" id="ARBA00022989"/>
    </source>
</evidence>
<feature type="signal peptide" evidence="8">
    <location>
        <begin position="1"/>
        <end position="17"/>
    </location>
</feature>
<dbReference type="Pfam" id="PF00560">
    <property type="entry name" value="LRR_1"/>
    <property type="match status" value="2"/>
</dbReference>
<name>A0ABM0X6N0_CAMSA</name>
<keyword evidence="6 7" id="KW-0472">Membrane</keyword>
<keyword evidence="10" id="KW-1185">Reference proteome</keyword>
<evidence type="ECO:0000256" key="4">
    <source>
        <dbReference type="ARBA" id="ARBA00022737"/>
    </source>
</evidence>
<reference evidence="10" key="1">
    <citation type="journal article" date="2014" name="Nat. Commun.">
        <title>The emerging biofuel crop Camelina sativa retains a highly undifferentiated hexaploid genome structure.</title>
        <authorList>
            <person name="Kagale S."/>
            <person name="Koh C."/>
            <person name="Nixon J."/>
            <person name="Bollina V."/>
            <person name="Clarke W.E."/>
            <person name="Tuteja R."/>
            <person name="Spillane C."/>
            <person name="Robinson S.J."/>
            <person name="Links M.G."/>
            <person name="Clarke C."/>
            <person name="Higgins E.E."/>
            <person name="Huebert T."/>
            <person name="Sharpe A.G."/>
            <person name="Parkin I.A."/>
        </authorList>
    </citation>
    <scope>NUCLEOTIDE SEQUENCE [LARGE SCALE GENOMIC DNA]</scope>
    <source>
        <strain evidence="10">cv. DH55</strain>
    </source>
</reference>
<dbReference type="InterPro" id="IPR051824">
    <property type="entry name" value="LRR_Rcpt-Like_S/T_Kinase"/>
</dbReference>
<dbReference type="Gene3D" id="1.10.510.10">
    <property type="entry name" value="Transferase(Phosphotransferase) domain 1"/>
    <property type="match status" value="2"/>
</dbReference>
<proteinExistence type="predicted"/>
<dbReference type="SUPFAM" id="SSF56112">
    <property type="entry name" value="Protein kinase-like (PK-like)"/>
    <property type="match status" value="1"/>
</dbReference>
<dbReference type="PRINTS" id="PR00019">
    <property type="entry name" value="LEURICHRPT"/>
</dbReference>
<accession>A0ABM0X6N0</accession>
<dbReference type="InterPro" id="IPR003591">
    <property type="entry name" value="Leu-rich_rpt_typical-subtyp"/>
</dbReference>
<gene>
    <name evidence="11" type="primary">LOC104760326</name>
</gene>
<organism evidence="10 11">
    <name type="scientific">Camelina sativa</name>
    <name type="common">False flax</name>
    <name type="synonym">Myagrum sativum</name>
    <dbReference type="NCBI Taxonomy" id="90675"/>
    <lineage>
        <taxon>Eukaryota</taxon>
        <taxon>Viridiplantae</taxon>
        <taxon>Streptophyta</taxon>
        <taxon>Embryophyta</taxon>
        <taxon>Tracheophyta</taxon>
        <taxon>Spermatophyta</taxon>
        <taxon>Magnoliopsida</taxon>
        <taxon>eudicotyledons</taxon>
        <taxon>Gunneridae</taxon>
        <taxon>Pentapetalae</taxon>
        <taxon>rosids</taxon>
        <taxon>malvids</taxon>
        <taxon>Brassicales</taxon>
        <taxon>Brassicaceae</taxon>
        <taxon>Camelineae</taxon>
        <taxon>Camelina</taxon>
    </lineage>
</organism>
<sequence length="668" mass="74226">MFLKLFLLLSLVSFSHSLNSSTASCPNDTDFRQLTRVFRYVSGFNSSWFSSSNCSAVITRVVLPSRNLNGTVSWNPLRNLTRLRVLDLSNNSLHGSIPTWLWSKPGFVSVDLSRNRFGGSIRVIPFNGSISSVKELNLSFNRFTNAVDLTGFINLTALDLSRNSLGVLPLGLASLYGLQHLDISRCKINGSIKPISGLKSLNYLDLSENSMNGSFPVDFPNLNHLRFLNLSTNRFSGSVGFDKYRKFGKSAFSHAGSFVFNDSKIPNHYRLHHLTHRNPPPPPRHQTVKTHRFHKHTPLVIGLSSSLGALVILIFAVAIILIRRRLKSASMKSRWAISNPAPLDYKMEKSGPFEFGTESGSSWVADIKEPTAAPVVMASKPLMNLTFKDLIVATSHFGTESVISDGTCGPFYRAVLPGDLHVAIKVLEKIRDVDKNDAVTAFEALTRLKHPNLLTLSGYCIAGKEKLILYEFMANGDLHRWLHELPAGETNVEDWSADTWESHVGDSSPEKTNWLIRHRIAIGVARGLAYLHHVGTTHGHLVATNILLTETLEPRISDFGINNIAKTGDDHSNNNVESDVYSFGVILFELLTGKQGRDENVKSVRRLVKERRGEEALDSRLRLAVGDSVNEMVESLRIGYFCTADSPGKRPTMQQVLGLLKDIRTVSR</sequence>
<dbReference type="RefSeq" id="XP_010481529.1">
    <property type="nucleotide sequence ID" value="XM_010483227.2"/>
</dbReference>
<comment type="subcellular location">
    <subcellularLocation>
        <location evidence="1">Membrane</location>
        <topology evidence="1">Single-pass type I membrane protein</topology>
    </subcellularLocation>
</comment>
<dbReference type="Proteomes" id="UP000694864">
    <property type="component" value="Chromosome 18"/>
</dbReference>
<dbReference type="InterPro" id="IPR000719">
    <property type="entry name" value="Prot_kinase_dom"/>
</dbReference>
<evidence type="ECO:0000256" key="6">
    <source>
        <dbReference type="ARBA" id="ARBA00023136"/>
    </source>
</evidence>
<dbReference type="Gene3D" id="3.80.10.10">
    <property type="entry name" value="Ribonuclease Inhibitor"/>
    <property type="match status" value="2"/>
</dbReference>
<evidence type="ECO:0000256" key="2">
    <source>
        <dbReference type="ARBA" id="ARBA00022614"/>
    </source>
</evidence>
<dbReference type="PANTHER" id="PTHR48006">
    <property type="entry name" value="LEUCINE-RICH REPEAT-CONTAINING PROTEIN DDB_G0281931-RELATED"/>
    <property type="match status" value="1"/>
</dbReference>
<dbReference type="InterPro" id="IPR001245">
    <property type="entry name" value="Ser-Thr/Tyr_kinase_cat_dom"/>
</dbReference>
<evidence type="ECO:0000259" key="9">
    <source>
        <dbReference type="PROSITE" id="PS50011"/>
    </source>
</evidence>
<keyword evidence="5 7" id="KW-1133">Transmembrane helix</keyword>
<dbReference type="SMART" id="SM00369">
    <property type="entry name" value="LRR_TYP"/>
    <property type="match status" value="3"/>
</dbReference>
<dbReference type="PROSITE" id="PS51257">
    <property type="entry name" value="PROKAR_LIPOPROTEIN"/>
    <property type="match status" value="1"/>
</dbReference>
<dbReference type="InterPro" id="IPR001611">
    <property type="entry name" value="Leu-rich_rpt"/>
</dbReference>
<evidence type="ECO:0000256" key="8">
    <source>
        <dbReference type="SAM" id="SignalP"/>
    </source>
</evidence>
<dbReference type="GeneID" id="104760326"/>
<feature type="domain" description="Protein kinase" evidence="9">
    <location>
        <begin position="397"/>
        <end position="663"/>
    </location>
</feature>
<reference evidence="11" key="2">
    <citation type="submission" date="2025-08" db="UniProtKB">
        <authorList>
            <consortium name="RefSeq"/>
        </authorList>
    </citation>
    <scope>IDENTIFICATION</scope>
    <source>
        <tissue evidence="11">Leaf</tissue>
    </source>
</reference>
<protein>
    <submittedName>
        <fullName evidence="11">Probable LRR receptor-like serine/threonine-protein kinase At2g24230</fullName>
    </submittedName>
</protein>
<dbReference type="Pfam" id="PF07714">
    <property type="entry name" value="PK_Tyr_Ser-Thr"/>
    <property type="match status" value="1"/>
</dbReference>
<keyword evidence="8" id="KW-0732">Signal</keyword>
<evidence type="ECO:0000313" key="10">
    <source>
        <dbReference type="Proteomes" id="UP000694864"/>
    </source>
</evidence>
<evidence type="ECO:0000256" key="1">
    <source>
        <dbReference type="ARBA" id="ARBA00004479"/>
    </source>
</evidence>
<dbReference type="InterPro" id="IPR011009">
    <property type="entry name" value="Kinase-like_dom_sf"/>
</dbReference>
<dbReference type="InterPro" id="IPR032675">
    <property type="entry name" value="LRR_dom_sf"/>
</dbReference>
<keyword evidence="2" id="KW-0433">Leucine-rich repeat</keyword>
<evidence type="ECO:0000313" key="11">
    <source>
        <dbReference type="RefSeq" id="XP_010481529.1"/>
    </source>
</evidence>
<dbReference type="Gene3D" id="3.30.200.20">
    <property type="entry name" value="Phosphorylase Kinase, domain 1"/>
    <property type="match status" value="1"/>
</dbReference>
<dbReference type="PANTHER" id="PTHR48006:SF10">
    <property type="entry name" value="CALMODULIN-BINDING RECEPTOR KINASE CAMRLK"/>
    <property type="match status" value="1"/>
</dbReference>
<dbReference type="SUPFAM" id="SSF52058">
    <property type="entry name" value="L domain-like"/>
    <property type="match status" value="1"/>
</dbReference>
<dbReference type="PROSITE" id="PS50011">
    <property type="entry name" value="PROTEIN_KINASE_DOM"/>
    <property type="match status" value="1"/>
</dbReference>
<feature type="chain" id="PRO_5046135734" evidence="8">
    <location>
        <begin position="18"/>
        <end position="668"/>
    </location>
</feature>